<dbReference type="InterPro" id="IPR037185">
    <property type="entry name" value="EmrE-like"/>
</dbReference>
<dbReference type="PANTHER" id="PTHR28668">
    <property type="entry name" value="TRANSMEMBRANE PROTEIN 234"/>
    <property type="match status" value="1"/>
</dbReference>
<evidence type="ECO:0000256" key="1">
    <source>
        <dbReference type="ARBA" id="ARBA00004141"/>
    </source>
</evidence>
<keyword evidence="6" id="KW-0175">Coiled coil</keyword>
<sequence length="355" mass="39860">MSSTVSTLLSFLFVGALWGCTNPLIKRVGGYLSPGSNDDVMYTRKDNSVGEFGKQLVELVKNWQFVLPFALNQSGSVVYVYLLGSADISNAVPICNSLTFVFTAITSRLLGEKPQRPASTYTGMILILLGVAICFNSKQDSSDEDDGDYIPEADEEEEEETLDADNVTEKQRSVTTDAHVDKLWDDINASTTVSQKAANKTAKLLKGLTKKTKHRADKKSGKRKVHEFSMPILSVDVKKSRKDMAQVTTKQKVDRVVKFAGKEYNVSASARPGTGKKGLDKVLETLDEPKKVSTMEKTSLDWDKFKENEGIEEELTQYTKDGYIEKQEFLQRLDLKRFEIEKAERDKQRKLQQQK</sequence>
<evidence type="ECO:0000313" key="10">
    <source>
        <dbReference type="EMBL" id="POM57882.1"/>
    </source>
</evidence>
<evidence type="ECO:0000256" key="4">
    <source>
        <dbReference type="ARBA" id="ARBA00022989"/>
    </source>
</evidence>
<dbReference type="PROSITE" id="PS51279">
    <property type="entry name" value="BCNT_C"/>
    <property type="match status" value="1"/>
</dbReference>
<dbReference type="Proteomes" id="UP000237271">
    <property type="component" value="Unassembled WGS sequence"/>
</dbReference>
<feature type="region of interest" description="Disordered" evidence="7">
    <location>
        <begin position="140"/>
        <end position="171"/>
    </location>
</feature>
<accession>A0A2P4WX60</accession>
<feature type="compositionally biased region" description="Acidic residues" evidence="7">
    <location>
        <begin position="142"/>
        <end position="163"/>
    </location>
</feature>
<dbReference type="Gene3D" id="1.10.3730.20">
    <property type="match status" value="1"/>
</dbReference>
<keyword evidence="11" id="KW-1185">Reference proteome</keyword>
<feature type="domain" description="BCNT-C" evidence="9">
    <location>
        <begin position="273"/>
        <end position="351"/>
    </location>
</feature>
<dbReference type="InterPro" id="IPR011421">
    <property type="entry name" value="BCNT-C"/>
</dbReference>
<reference evidence="10 11" key="1">
    <citation type="journal article" date="2017" name="Genome Biol. Evol.">
        <title>Phytophthora megakarya and P. palmivora, closely related causal agents of cacao black pod rot, underwent increases in genome sizes and gene numbers by different mechanisms.</title>
        <authorList>
            <person name="Ali S.S."/>
            <person name="Shao J."/>
            <person name="Lary D.J."/>
            <person name="Kronmiller B."/>
            <person name="Shen D."/>
            <person name="Strem M.D."/>
            <person name="Amoako-Attah I."/>
            <person name="Akrofi A.Y."/>
            <person name="Begoude B.A."/>
            <person name="Ten Hoopen G.M."/>
            <person name="Coulibaly K."/>
            <person name="Kebe B.I."/>
            <person name="Melnick R.L."/>
            <person name="Guiltinan M.J."/>
            <person name="Tyler B.M."/>
            <person name="Meinhardt L.W."/>
            <person name="Bailey B.A."/>
        </authorList>
    </citation>
    <scope>NUCLEOTIDE SEQUENCE [LARGE SCALE GENOMIC DNA]</scope>
    <source>
        <strain evidence="11">sbr112.9</strain>
    </source>
</reference>
<comment type="subcellular location">
    <subcellularLocation>
        <location evidence="1">Membrane</location>
        <topology evidence="1">Multi-pass membrane protein</topology>
    </subcellularLocation>
</comment>
<evidence type="ECO:0000256" key="2">
    <source>
        <dbReference type="ARBA" id="ARBA00005977"/>
    </source>
</evidence>
<keyword evidence="3" id="KW-0812">Transmembrane</keyword>
<evidence type="ECO:0000256" key="7">
    <source>
        <dbReference type="SAM" id="MobiDB-lite"/>
    </source>
</evidence>
<organism evidence="10 11">
    <name type="scientific">Phytophthora palmivora</name>
    <dbReference type="NCBI Taxonomy" id="4796"/>
    <lineage>
        <taxon>Eukaryota</taxon>
        <taxon>Sar</taxon>
        <taxon>Stramenopiles</taxon>
        <taxon>Oomycota</taxon>
        <taxon>Peronosporomycetes</taxon>
        <taxon>Peronosporales</taxon>
        <taxon>Peronosporaceae</taxon>
        <taxon>Phytophthora</taxon>
    </lineage>
</organism>
<feature type="signal peptide" evidence="8">
    <location>
        <begin position="1"/>
        <end position="19"/>
    </location>
</feature>
<feature type="chain" id="PRO_5015147700" description="BCNT-C domain-containing protein" evidence="8">
    <location>
        <begin position="20"/>
        <end position="355"/>
    </location>
</feature>
<dbReference type="PANTHER" id="PTHR28668:SF1">
    <property type="entry name" value="TRANSMEMBRANE PROTEIN 234"/>
    <property type="match status" value="1"/>
</dbReference>
<evidence type="ECO:0000259" key="9">
    <source>
        <dbReference type="PROSITE" id="PS51279"/>
    </source>
</evidence>
<evidence type="ECO:0000256" key="5">
    <source>
        <dbReference type="ARBA" id="ARBA00023136"/>
    </source>
</evidence>
<comment type="caution">
    <text evidence="10">The sequence shown here is derived from an EMBL/GenBank/DDBJ whole genome shotgun (WGS) entry which is preliminary data.</text>
</comment>
<dbReference type="OrthoDB" id="445677at2759"/>
<dbReference type="Pfam" id="PF10639">
    <property type="entry name" value="TMEM234"/>
    <property type="match status" value="1"/>
</dbReference>
<evidence type="ECO:0000313" key="11">
    <source>
        <dbReference type="Proteomes" id="UP000237271"/>
    </source>
</evidence>
<feature type="coiled-coil region" evidence="6">
    <location>
        <begin position="326"/>
        <end position="353"/>
    </location>
</feature>
<protein>
    <recommendedName>
        <fullName evidence="9">BCNT-C domain-containing protein</fullName>
    </recommendedName>
</protein>
<keyword evidence="8" id="KW-0732">Signal</keyword>
<evidence type="ECO:0000256" key="3">
    <source>
        <dbReference type="ARBA" id="ARBA00022692"/>
    </source>
</evidence>
<dbReference type="SUPFAM" id="SSF103481">
    <property type="entry name" value="Multidrug resistance efflux transporter EmrE"/>
    <property type="match status" value="1"/>
</dbReference>
<name>A0A2P4WX60_9STRA</name>
<comment type="similarity">
    <text evidence="2">Belongs to the TMEM234 family.</text>
</comment>
<dbReference type="InterPro" id="IPR018908">
    <property type="entry name" value="TMEM234"/>
</dbReference>
<gene>
    <name evidence="10" type="ORF">PHPALM_37549</name>
</gene>
<keyword evidence="5" id="KW-0472">Membrane</keyword>
<evidence type="ECO:0000256" key="8">
    <source>
        <dbReference type="SAM" id="SignalP"/>
    </source>
</evidence>
<dbReference type="GO" id="GO:0016020">
    <property type="term" value="C:membrane"/>
    <property type="evidence" value="ECO:0007669"/>
    <property type="project" value="UniProtKB-SubCell"/>
</dbReference>
<dbReference type="EMBL" id="NCKW01020461">
    <property type="protein sequence ID" value="POM57882.1"/>
    <property type="molecule type" value="Genomic_DNA"/>
</dbReference>
<keyword evidence="4" id="KW-1133">Transmembrane helix</keyword>
<dbReference type="AlphaFoldDB" id="A0A2P4WX60"/>
<evidence type="ECO:0000256" key="6">
    <source>
        <dbReference type="SAM" id="Coils"/>
    </source>
</evidence>
<proteinExistence type="inferred from homology"/>
<dbReference type="Pfam" id="PF07572">
    <property type="entry name" value="BCNT"/>
    <property type="match status" value="1"/>
</dbReference>